<accession>A0A848DQ74</accession>
<organism evidence="2 3">
    <name type="scientific">Pseudonocardia bannensis</name>
    <dbReference type="NCBI Taxonomy" id="630973"/>
    <lineage>
        <taxon>Bacteria</taxon>
        <taxon>Bacillati</taxon>
        <taxon>Actinomycetota</taxon>
        <taxon>Actinomycetes</taxon>
        <taxon>Pseudonocardiales</taxon>
        <taxon>Pseudonocardiaceae</taxon>
        <taxon>Pseudonocardia</taxon>
    </lineage>
</organism>
<proteinExistence type="predicted"/>
<comment type="caution">
    <text evidence="2">The sequence shown here is derived from an EMBL/GenBank/DDBJ whole genome shotgun (WGS) entry which is preliminary data.</text>
</comment>
<feature type="region of interest" description="Disordered" evidence="1">
    <location>
        <begin position="80"/>
        <end position="109"/>
    </location>
</feature>
<dbReference type="Proteomes" id="UP000586918">
    <property type="component" value="Unassembled WGS sequence"/>
</dbReference>
<dbReference type="InterPro" id="IPR036928">
    <property type="entry name" value="AS_sf"/>
</dbReference>
<gene>
    <name evidence="2" type="ORF">HF519_26165</name>
</gene>
<evidence type="ECO:0008006" key="4">
    <source>
        <dbReference type="Google" id="ProtNLM"/>
    </source>
</evidence>
<dbReference type="Gene3D" id="3.90.1300.10">
    <property type="entry name" value="Amidase signature (AS) domain"/>
    <property type="match status" value="1"/>
</dbReference>
<evidence type="ECO:0000256" key="1">
    <source>
        <dbReference type="SAM" id="MobiDB-lite"/>
    </source>
</evidence>
<name>A0A848DQ74_9PSEU</name>
<dbReference type="EMBL" id="JAAXKZ010000146">
    <property type="protein sequence ID" value="NMH94987.1"/>
    <property type="molecule type" value="Genomic_DNA"/>
</dbReference>
<evidence type="ECO:0000313" key="2">
    <source>
        <dbReference type="EMBL" id="NMH94987.1"/>
    </source>
</evidence>
<protein>
    <recommendedName>
        <fullName evidence="4">Amidase domain-containing protein</fullName>
    </recommendedName>
</protein>
<sequence>MITSEIHEAVDRARRLDSWLRAFVTDIAAAPGSPHGPLAGLPIAAKGVRGLASQHTRCLQQAGAVPIGGTAVPRGAGYQTWGYTDRGPTRNPWRADLSPGGTDSRRTGAPIDTTWVIHPVGRRSVLGRSRRLLG</sequence>
<keyword evidence="3" id="KW-1185">Reference proteome</keyword>
<dbReference type="AlphaFoldDB" id="A0A848DQ74"/>
<dbReference type="SUPFAM" id="SSF75304">
    <property type="entry name" value="Amidase signature (AS) enzymes"/>
    <property type="match status" value="1"/>
</dbReference>
<evidence type="ECO:0000313" key="3">
    <source>
        <dbReference type="Proteomes" id="UP000586918"/>
    </source>
</evidence>
<reference evidence="2 3" key="1">
    <citation type="submission" date="2020-04" db="EMBL/GenBank/DDBJ databases">
        <authorList>
            <person name="Klaysubun C."/>
            <person name="Duangmal K."/>
            <person name="Lipun K."/>
        </authorList>
    </citation>
    <scope>NUCLEOTIDE SEQUENCE [LARGE SCALE GENOMIC DNA]</scope>
    <source>
        <strain evidence="2 3">DSM 45300</strain>
    </source>
</reference>
<dbReference type="RefSeq" id="WP_169415657.1">
    <property type="nucleotide sequence ID" value="NZ_JAAXKZ010000146.1"/>
</dbReference>